<feature type="transmembrane region" description="Helical" evidence="9">
    <location>
        <begin position="139"/>
        <end position="158"/>
    </location>
</feature>
<gene>
    <name evidence="11" type="ORF">BU085_11035</name>
</gene>
<sequence length="441" mass="49999">MSTYKKVFKVLYNQGFYKIIFSILSLPIFLYAVLVYLFKHRETTTLSQIKEEHSLEQALERKYAFLNKRKSRRRLQNEANHIYIQRHHHDDLINNFPSLYTNILFGKYPFLKFILAMPLFITLRFYINPITRYIFERIVITLGVIIGVVITVFTILYLSPMDAAYSILGPNATKEQIAQFKISHHLNDPYLIQLWDAVKGVFTFDLGTTYKGNEPVTESVGSRVPITITVALLALLVAIIIAIPIGMISAFKRNSWIDVVLMIIALIGLSIPNFWQGLLFILAFSLKLDIFPPSYIPDNPWSLILPVLVIGTAITASITRMTRSSVLEVMRNDYVTTAYAKGLSTSQVVIKHVLKNALIPIITIIGILFAELLGGSAVTEQVFNINGIGRYIVQKQFIPDIPAVMGGVIYISIVISIINLIIDIFYVLIDPQLRAELKERA</sequence>
<dbReference type="InterPro" id="IPR000515">
    <property type="entry name" value="MetI-like"/>
</dbReference>
<keyword evidence="6 9" id="KW-1133">Transmembrane helix</keyword>
<keyword evidence="8 9" id="KW-0472">Membrane</keyword>
<protein>
    <recommendedName>
        <fullName evidence="10">ABC transmembrane type-1 domain-containing protein</fullName>
    </recommendedName>
</protein>
<evidence type="ECO:0000256" key="2">
    <source>
        <dbReference type="ARBA" id="ARBA00022448"/>
    </source>
</evidence>
<dbReference type="GO" id="GO:0015675">
    <property type="term" value="P:nickel cation transport"/>
    <property type="evidence" value="ECO:0007669"/>
    <property type="project" value="UniProtKB-KW"/>
</dbReference>
<evidence type="ECO:0000256" key="6">
    <source>
        <dbReference type="ARBA" id="ARBA00022989"/>
    </source>
</evidence>
<evidence type="ECO:0000256" key="8">
    <source>
        <dbReference type="ARBA" id="ARBA00023136"/>
    </source>
</evidence>
<evidence type="ECO:0000259" key="10">
    <source>
        <dbReference type="PROSITE" id="PS50928"/>
    </source>
</evidence>
<feature type="transmembrane region" description="Helical" evidence="9">
    <location>
        <begin position="224"/>
        <end position="247"/>
    </location>
</feature>
<keyword evidence="3" id="KW-1003">Cell membrane</keyword>
<feature type="domain" description="ABC transmembrane type-1" evidence="10">
    <location>
        <begin position="224"/>
        <end position="426"/>
    </location>
</feature>
<feature type="transmembrane region" description="Helical" evidence="9">
    <location>
        <begin position="259"/>
        <end position="283"/>
    </location>
</feature>
<dbReference type="GO" id="GO:0005886">
    <property type="term" value="C:plasma membrane"/>
    <property type="evidence" value="ECO:0007669"/>
    <property type="project" value="UniProtKB-SubCell"/>
</dbReference>
<keyword evidence="7" id="KW-0921">Nickel transport</keyword>
<dbReference type="InterPro" id="IPR035906">
    <property type="entry name" value="MetI-like_sf"/>
</dbReference>
<reference evidence="11 12" key="1">
    <citation type="journal article" date="2016" name="Front. Microbiol.">
        <title>Comprehensive Phylogenetic Analysis of Bovine Non-aureus Staphylococci Species Based on Whole-Genome Sequencing.</title>
        <authorList>
            <person name="Naushad S."/>
            <person name="Barkema H.W."/>
            <person name="Luby C."/>
            <person name="Condas L.A."/>
            <person name="Nobrega D.B."/>
            <person name="Carson D.A."/>
            <person name="De Buck J."/>
        </authorList>
    </citation>
    <scope>NUCLEOTIDE SEQUENCE [LARGE SCALE GENOMIC DNA]</scope>
    <source>
        <strain evidence="11 12">SNUC 2993</strain>
    </source>
</reference>
<dbReference type="AlphaFoldDB" id="A0A2T4PY18"/>
<comment type="subcellular location">
    <subcellularLocation>
        <location evidence="1 9">Cell membrane</location>
        <topology evidence="1 9">Multi-pass membrane protein</topology>
    </subcellularLocation>
</comment>
<dbReference type="GO" id="GO:0055085">
    <property type="term" value="P:transmembrane transport"/>
    <property type="evidence" value="ECO:0007669"/>
    <property type="project" value="InterPro"/>
</dbReference>
<evidence type="ECO:0000313" key="11">
    <source>
        <dbReference type="EMBL" id="PTI49843.1"/>
    </source>
</evidence>
<feature type="transmembrane region" description="Helical" evidence="9">
    <location>
        <begin position="357"/>
        <end position="378"/>
    </location>
</feature>
<comment type="caution">
    <text evidence="11">The sequence shown here is derived from an EMBL/GenBank/DDBJ whole genome shotgun (WGS) entry which is preliminary data.</text>
</comment>
<dbReference type="Pfam" id="PF19300">
    <property type="entry name" value="BPD_transp_1_N"/>
    <property type="match status" value="1"/>
</dbReference>
<dbReference type="SUPFAM" id="SSF161098">
    <property type="entry name" value="MetI-like"/>
    <property type="match status" value="1"/>
</dbReference>
<keyword evidence="2 9" id="KW-0813">Transport</keyword>
<dbReference type="CDD" id="cd06261">
    <property type="entry name" value="TM_PBP2"/>
    <property type="match status" value="1"/>
</dbReference>
<evidence type="ECO:0000256" key="5">
    <source>
        <dbReference type="ARBA" id="ARBA00022692"/>
    </source>
</evidence>
<dbReference type="Proteomes" id="UP000240717">
    <property type="component" value="Unassembled WGS sequence"/>
</dbReference>
<dbReference type="PANTHER" id="PTHR30465:SF0">
    <property type="entry name" value="OLIGOPEPTIDE TRANSPORT SYSTEM PERMEASE PROTEIN APPB"/>
    <property type="match status" value="1"/>
</dbReference>
<name>A0A2T4PY18_STAWA</name>
<dbReference type="EMBL" id="PZEV01000047">
    <property type="protein sequence ID" value="PTI49843.1"/>
    <property type="molecule type" value="Genomic_DNA"/>
</dbReference>
<dbReference type="InterPro" id="IPR045621">
    <property type="entry name" value="BPD_transp_1_N"/>
</dbReference>
<feature type="transmembrane region" description="Helical" evidence="9">
    <location>
        <begin position="16"/>
        <end position="38"/>
    </location>
</feature>
<feature type="transmembrane region" description="Helical" evidence="9">
    <location>
        <begin position="303"/>
        <end position="321"/>
    </location>
</feature>
<dbReference type="PROSITE" id="PS50928">
    <property type="entry name" value="ABC_TM1"/>
    <property type="match status" value="1"/>
</dbReference>
<dbReference type="PANTHER" id="PTHR30465">
    <property type="entry name" value="INNER MEMBRANE ABC TRANSPORTER"/>
    <property type="match status" value="1"/>
</dbReference>
<accession>A0A2T4PY18</accession>
<dbReference type="Pfam" id="PF00528">
    <property type="entry name" value="BPD_transp_1"/>
    <property type="match status" value="1"/>
</dbReference>
<organism evidence="11 12">
    <name type="scientific">Staphylococcus warneri</name>
    <dbReference type="NCBI Taxonomy" id="1292"/>
    <lineage>
        <taxon>Bacteria</taxon>
        <taxon>Bacillati</taxon>
        <taxon>Bacillota</taxon>
        <taxon>Bacilli</taxon>
        <taxon>Bacillales</taxon>
        <taxon>Staphylococcaceae</taxon>
        <taxon>Staphylococcus</taxon>
    </lineage>
</organism>
<evidence type="ECO:0000256" key="3">
    <source>
        <dbReference type="ARBA" id="ARBA00022475"/>
    </source>
</evidence>
<evidence type="ECO:0000256" key="7">
    <source>
        <dbReference type="ARBA" id="ARBA00023112"/>
    </source>
</evidence>
<keyword evidence="7" id="KW-0406">Ion transport</keyword>
<dbReference type="Gene3D" id="1.10.3720.10">
    <property type="entry name" value="MetI-like"/>
    <property type="match status" value="1"/>
</dbReference>
<feature type="transmembrane region" description="Helical" evidence="9">
    <location>
        <begin position="407"/>
        <end position="429"/>
    </location>
</feature>
<evidence type="ECO:0000256" key="4">
    <source>
        <dbReference type="ARBA" id="ARBA00022596"/>
    </source>
</evidence>
<comment type="similarity">
    <text evidence="9">Belongs to the binding-protein-dependent transport system permease family.</text>
</comment>
<evidence type="ECO:0000313" key="12">
    <source>
        <dbReference type="Proteomes" id="UP000240717"/>
    </source>
</evidence>
<evidence type="ECO:0000256" key="1">
    <source>
        <dbReference type="ARBA" id="ARBA00004651"/>
    </source>
</evidence>
<feature type="transmembrane region" description="Helical" evidence="9">
    <location>
        <begin position="108"/>
        <end position="127"/>
    </location>
</feature>
<keyword evidence="4" id="KW-0533">Nickel</keyword>
<evidence type="ECO:0000256" key="9">
    <source>
        <dbReference type="RuleBase" id="RU363032"/>
    </source>
</evidence>
<proteinExistence type="inferred from homology"/>
<keyword evidence="5 9" id="KW-0812">Transmembrane</keyword>